<proteinExistence type="predicted"/>
<evidence type="ECO:0000313" key="4">
    <source>
        <dbReference type="Proteomes" id="UP000007882"/>
    </source>
</evidence>
<dbReference type="InterPro" id="IPR000160">
    <property type="entry name" value="GGDEF_dom"/>
</dbReference>
<protein>
    <recommendedName>
        <fullName evidence="2">GGDEF domain-containing protein</fullName>
    </recommendedName>
</protein>
<feature type="domain" description="GGDEF" evidence="2">
    <location>
        <begin position="203"/>
        <end position="332"/>
    </location>
</feature>
<dbReference type="EMBL" id="AP012319">
    <property type="protein sequence ID" value="BAL90453.1"/>
    <property type="molecule type" value="Genomic_DNA"/>
</dbReference>
<evidence type="ECO:0000256" key="1">
    <source>
        <dbReference type="SAM" id="Phobius"/>
    </source>
</evidence>
<feature type="transmembrane region" description="Helical" evidence="1">
    <location>
        <begin position="39"/>
        <end position="60"/>
    </location>
</feature>
<evidence type="ECO:0000313" key="3">
    <source>
        <dbReference type="EMBL" id="BAL90453.1"/>
    </source>
</evidence>
<feature type="transmembrane region" description="Helical" evidence="1">
    <location>
        <begin position="12"/>
        <end position="33"/>
    </location>
</feature>
<dbReference type="PANTHER" id="PTHR45138:SF9">
    <property type="entry name" value="DIGUANYLATE CYCLASE DGCM-RELATED"/>
    <property type="match status" value="1"/>
</dbReference>
<dbReference type="Proteomes" id="UP000007882">
    <property type="component" value="Chromosome"/>
</dbReference>
<dbReference type="KEGG" id="ams:AMIS_52330"/>
<keyword evidence="1" id="KW-0812">Transmembrane</keyword>
<dbReference type="GO" id="GO:0043709">
    <property type="term" value="P:cell adhesion involved in single-species biofilm formation"/>
    <property type="evidence" value="ECO:0007669"/>
    <property type="project" value="TreeGrafter"/>
</dbReference>
<dbReference type="GO" id="GO:0005886">
    <property type="term" value="C:plasma membrane"/>
    <property type="evidence" value="ECO:0007669"/>
    <property type="project" value="TreeGrafter"/>
</dbReference>
<dbReference type="SMART" id="SM00267">
    <property type="entry name" value="GGDEF"/>
    <property type="match status" value="1"/>
</dbReference>
<dbReference type="GO" id="GO:1902201">
    <property type="term" value="P:negative regulation of bacterial-type flagellum-dependent cell motility"/>
    <property type="evidence" value="ECO:0007669"/>
    <property type="project" value="TreeGrafter"/>
</dbReference>
<gene>
    <name evidence="3" type="ordered locus">AMIS_52330</name>
</gene>
<evidence type="ECO:0000259" key="2">
    <source>
        <dbReference type="PROSITE" id="PS50887"/>
    </source>
</evidence>
<dbReference type="FunFam" id="3.30.70.270:FF:000001">
    <property type="entry name" value="Diguanylate cyclase domain protein"/>
    <property type="match status" value="1"/>
</dbReference>
<dbReference type="eggNOG" id="COG2199">
    <property type="taxonomic scope" value="Bacteria"/>
</dbReference>
<dbReference type="PANTHER" id="PTHR45138">
    <property type="entry name" value="REGULATORY COMPONENTS OF SENSORY TRANSDUCTION SYSTEM"/>
    <property type="match status" value="1"/>
</dbReference>
<dbReference type="STRING" id="512565.AMIS_52330"/>
<reference evidence="3 4" key="1">
    <citation type="submission" date="2012-02" db="EMBL/GenBank/DDBJ databases">
        <title>Complete genome sequence of Actinoplanes missouriensis 431 (= NBRC 102363).</title>
        <authorList>
            <person name="Ohnishi Y."/>
            <person name="Ishikawa J."/>
            <person name="Sekine M."/>
            <person name="Hosoyama A."/>
            <person name="Harada T."/>
            <person name="Narita H."/>
            <person name="Hata T."/>
            <person name="Konno Y."/>
            <person name="Tutikane K."/>
            <person name="Fujita N."/>
            <person name="Horinouchi S."/>
            <person name="Hayakawa M."/>
        </authorList>
    </citation>
    <scope>NUCLEOTIDE SEQUENCE [LARGE SCALE GENOMIC DNA]</scope>
    <source>
        <strain evidence="4">ATCC 14538 / DSM 43046 / CBS 188.64 / JCM 3121 / NBRC 102363 / NCIMB 12654 / NRRL B-3342 / UNCC 431</strain>
    </source>
</reference>
<dbReference type="GO" id="GO:0052621">
    <property type="term" value="F:diguanylate cyclase activity"/>
    <property type="evidence" value="ECO:0007669"/>
    <property type="project" value="TreeGrafter"/>
</dbReference>
<dbReference type="InterPro" id="IPR050469">
    <property type="entry name" value="Diguanylate_Cyclase"/>
</dbReference>
<dbReference type="PROSITE" id="PS50887">
    <property type="entry name" value="GGDEF"/>
    <property type="match status" value="1"/>
</dbReference>
<accession>I0HBR6</accession>
<dbReference type="CDD" id="cd01949">
    <property type="entry name" value="GGDEF"/>
    <property type="match status" value="1"/>
</dbReference>
<dbReference type="AlphaFoldDB" id="I0HBR6"/>
<feature type="transmembrane region" description="Helical" evidence="1">
    <location>
        <begin position="115"/>
        <end position="135"/>
    </location>
</feature>
<keyword evidence="1" id="KW-0472">Membrane</keyword>
<sequence length="334" mass="35301">MPFQIRDTYAAARAVAYLMLAAGAYNLITGVLMKLGDPVSQLIAVGVASAAFLIVGVLCLRRPQSLPRAFWPVVPLLSAVVITGLNYATHDTTMGPQLFYLWPLLFSASFQSRRLVGATVAAISAGHALVAFTFAPETRHALNDSIAITVAMAMTAIVVTGLRERNDRLREVLEAQAASDSLTEVANRRAFDRELARAVSGPAPVALVMVDVDHFKNINDTWGHAAGDRALQAVAGALRDTGDGDRFVARLGGDEFAVLLRAGPAEALRYAEHARSEIAALDGLASGPPQLSIGVAVLPDHAQSAEDLQRVADAALYQAKQRGRGQSALAVTAA</sequence>
<keyword evidence="1" id="KW-1133">Transmembrane helix</keyword>
<keyword evidence="4" id="KW-1185">Reference proteome</keyword>
<dbReference type="PATRIC" id="fig|512565.3.peg.5226"/>
<dbReference type="Pfam" id="PF00990">
    <property type="entry name" value="GGDEF"/>
    <property type="match status" value="1"/>
</dbReference>
<dbReference type="RefSeq" id="WP_014445341.1">
    <property type="nucleotide sequence ID" value="NC_017093.1"/>
</dbReference>
<dbReference type="InterPro" id="IPR043128">
    <property type="entry name" value="Rev_trsase/Diguanyl_cyclase"/>
</dbReference>
<dbReference type="Gene3D" id="3.30.70.270">
    <property type="match status" value="1"/>
</dbReference>
<feature type="transmembrane region" description="Helical" evidence="1">
    <location>
        <begin position="141"/>
        <end position="162"/>
    </location>
</feature>
<dbReference type="OrthoDB" id="23692at2"/>
<organism evidence="3 4">
    <name type="scientific">Actinoplanes missouriensis (strain ATCC 14538 / DSM 43046 / CBS 188.64 / JCM 3121 / NBRC 102363 / NCIMB 12654 / NRRL B-3342 / UNCC 431)</name>
    <dbReference type="NCBI Taxonomy" id="512565"/>
    <lineage>
        <taxon>Bacteria</taxon>
        <taxon>Bacillati</taxon>
        <taxon>Actinomycetota</taxon>
        <taxon>Actinomycetes</taxon>
        <taxon>Micromonosporales</taxon>
        <taxon>Micromonosporaceae</taxon>
        <taxon>Actinoplanes</taxon>
    </lineage>
</organism>
<dbReference type="InterPro" id="IPR029787">
    <property type="entry name" value="Nucleotide_cyclase"/>
</dbReference>
<feature type="transmembrane region" description="Helical" evidence="1">
    <location>
        <begin position="94"/>
        <end position="110"/>
    </location>
</feature>
<dbReference type="NCBIfam" id="TIGR00254">
    <property type="entry name" value="GGDEF"/>
    <property type="match status" value="1"/>
</dbReference>
<dbReference type="SUPFAM" id="SSF55073">
    <property type="entry name" value="Nucleotide cyclase"/>
    <property type="match status" value="1"/>
</dbReference>
<feature type="transmembrane region" description="Helical" evidence="1">
    <location>
        <begin position="69"/>
        <end position="88"/>
    </location>
</feature>
<name>I0HBR6_ACTM4</name>
<dbReference type="HOGENOM" id="CLU_000445_11_1_11"/>